<evidence type="ECO:0000256" key="3">
    <source>
        <dbReference type="ARBA" id="ARBA00032722"/>
    </source>
</evidence>
<protein>
    <recommendedName>
        <fullName evidence="8">dihydrouracil dehydrogenase (NAD(+))</fullName>
        <ecNumber evidence="8">1.3.1.1</ecNumber>
    </recommendedName>
    <alternativeName>
        <fullName evidence="3">Dihydrothymine dehydrogenase</fullName>
    </alternativeName>
    <alternativeName>
        <fullName evidence="2">Dihydrouracil dehydrogenase</fullName>
    </alternativeName>
</protein>
<dbReference type="InterPro" id="IPR009051">
    <property type="entry name" value="Helical_ferredxn"/>
</dbReference>
<dbReference type="EMBL" id="JBHRXJ010000004">
    <property type="protein sequence ID" value="MFC3528137.1"/>
    <property type="molecule type" value="Genomic_DNA"/>
</dbReference>
<reference evidence="12" key="1">
    <citation type="journal article" date="2019" name="Int. J. Syst. Evol. Microbiol.">
        <title>The Global Catalogue of Microorganisms (GCM) 10K type strain sequencing project: providing services to taxonomists for standard genome sequencing and annotation.</title>
        <authorList>
            <consortium name="The Broad Institute Genomics Platform"/>
            <consortium name="The Broad Institute Genome Sequencing Center for Infectious Disease"/>
            <person name="Wu L."/>
            <person name="Ma J."/>
        </authorList>
    </citation>
    <scope>NUCLEOTIDE SEQUENCE [LARGE SCALE GENOMIC DNA]</scope>
    <source>
        <strain evidence="12">KCTC 42899</strain>
    </source>
</reference>
<feature type="domain" description="FAD/NAD(P)-binding" evidence="9">
    <location>
        <begin position="145"/>
        <end position="431"/>
    </location>
</feature>
<dbReference type="Gene3D" id="3.50.50.60">
    <property type="entry name" value="FAD/NAD(P)-binding domain"/>
    <property type="match status" value="2"/>
</dbReference>
<dbReference type="InterPro" id="IPR036188">
    <property type="entry name" value="FAD/NAD-bd_sf"/>
</dbReference>
<dbReference type="SUPFAM" id="SSF51971">
    <property type="entry name" value="Nucleotide-binding domain"/>
    <property type="match status" value="1"/>
</dbReference>
<gene>
    <name evidence="11" type="ORF">ACFOMH_08090</name>
</gene>
<keyword evidence="1" id="KW-0560">Oxidoreductase</keyword>
<evidence type="ECO:0000256" key="5">
    <source>
        <dbReference type="ARBA" id="ARBA00048792"/>
    </source>
</evidence>
<evidence type="ECO:0000256" key="4">
    <source>
        <dbReference type="ARBA" id="ARBA00047685"/>
    </source>
</evidence>
<evidence type="ECO:0000313" key="11">
    <source>
        <dbReference type="EMBL" id="MFC3528137.1"/>
    </source>
</evidence>
<accession>A0ABV7R4R2</accession>
<proteinExistence type="predicted"/>
<dbReference type="PANTHER" id="PTHR43073">
    <property type="entry name" value="DIHYDROPYRIMIDINE DEHYDROGENASE [NADP(+)]"/>
    <property type="match status" value="1"/>
</dbReference>
<comment type="subunit">
    <text evidence="7">Heterotetramer of 2 PreA and 2 PreT subunits.</text>
</comment>
<dbReference type="Pfam" id="PF07992">
    <property type="entry name" value="Pyr_redox_2"/>
    <property type="match status" value="1"/>
</dbReference>
<dbReference type="PRINTS" id="PR00419">
    <property type="entry name" value="ADXRDTASE"/>
</dbReference>
<keyword evidence="12" id="KW-1185">Reference proteome</keyword>
<evidence type="ECO:0000256" key="7">
    <source>
        <dbReference type="ARBA" id="ARBA00049714"/>
    </source>
</evidence>
<evidence type="ECO:0000256" key="6">
    <source>
        <dbReference type="ARBA" id="ARBA00049578"/>
    </source>
</evidence>
<dbReference type="PANTHER" id="PTHR43073:SF2">
    <property type="entry name" value="DIHYDROPYRIMIDINE DEHYDROGENASE [NADP(+)]"/>
    <property type="match status" value="1"/>
</dbReference>
<evidence type="ECO:0000313" key="12">
    <source>
        <dbReference type="Proteomes" id="UP001595721"/>
    </source>
</evidence>
<dbReference type="Gene3D" id="1.10.1060.10">
    <property type="entry name" value="Alpha-helical ferredoxin"/>
    <property type="match status" value="1"/>
</dbReference>
<dbReference type="Proteomes" id="UP001595721">
    <property type="component" value="Unassembled WGS sequence"/>
</dbReference>
<feature type="domain" description="Dihydroprymidine dehydrogenase" evidence="10">
    <location>
        <begin position="26"/>
        <end position="132"/>
    </location>
</feature>
<evidence type="ECO:0000256" key="8">
    <source>
        <dbReference type="ARBA" id="ARBA00049728"/>
    </source>
</evidence>
<sequence length="448" mass="46195">MILTNSPLTPGLAAARLSAEAIASGFADHDPALAPHEAAVAADRCYFCHDAPCVTACPTGIDIPLFIRQIATDTVEAAARTILSANVLGGMCARVCPTETLCEGACVRETAEGKPVEIGRLQRYATDHAMRMPQPFARAPATGRRVAVIGAGPAGLACAHRLAMHGHDVTIYEARQKPGGLNEFGIAAYKATEEFAAREIDWLLGIGGITLECGKALGRDVTLDGLGADFDAVFLGVGLGAVNDAGLGAGHAVLRDAVDFIAELRQTGDLSTLPVGRDVVVIGGGMTAVDAAVQSRLLGAENVTIVYRRGQGRMSASGHEQDHATASGVRIRTNATPVAIHDGAAGTEIEFAYTEDGPDGLRRLDETFRLRADQVLSAIGQRLALSPDGLALAGGKIAVTGPGRTSRPGIWAGGDCTGAGEDLTVAAVAQGRDAAEDIHAYLMGGDHG</sequence>
<dbReference type="EC" id="1.3.1.1" evidence="8"/>
<evidence type="ECO:0000256" key="2">
    <source>
        <dbReference type="ARBA" id="ARBA00030119"/>
    </source>
</evidence>
<dbReference type="Pfam" id="PF14691">
    <property type="entry name" value="Fer4_20"/>
    <property type="match status" value="1"/>
</dbReference>
<evidence type="ECO:0000259" key="10">
    <source>
        <dbReference type="Pfam" id="PF14691"/>
    </source>
</evidence>
<name>A0ABV7R4R2_9RHOB</name>
<organism evidence="11 12">
    <name type="scientific">Paracoccus mangrovi</name>
    <dbReference type="NCBI Taxonomy" id="1715645"/>
    <lineage>
        <taxon>Bacteria</taxon>
        <taxon>Pseudomonadati</taxon>
        <taxon>Pseudomonadota</taxon>
        <taxon>Alphaproteobacteria</taxon>
        <taxon>Rhodobacterales</taxon>
        <taxon>Paracoccaceae</taxon>
        <taxon>Paracoccus</taxon>
    </lineage>
</organism>
<comment type="catalytic activity">
    <reaction evidence="5">
        <text>5,6-dihydrouracil + NAD(+) = uracil + NADH + H(+)</text>
        <dbReference type="Rhea" id="RHEA:20189"/>
        <dbReference type="ChEBI" id="CHEBI:15378"/>
        <dbReference type="ChEBI" id="CHEBI:15901"/>
        <dbReference type="ChEBI" id="CHEBI:17568"/>
        <dbReference type="ChEBI" id="CHEBI:57540"/>
        <dbReference type="ChEBI" id="CHEBI:57945"/>
        <dbReference type="EC" id="1.3.1.1"/>
    </reaction>
</comment>
<comment type="caution">
    <text evidence="11">The sequence shown here is derived from an EMBL/GenBank/DDBJ whole genome shotgun (WGS) entry which is preliminary data.</text>
</comment>
<evidence type="ECO:0000259" key="9">
    <source>
        <dbReference type="Pfam" id="PF07992"/>
    </source>
</evidence>
<dbReference type="InterPro" id="IPR028261">
    <property type="entry name" value="DPD_II"/>
</dbReference>
<dbReference type="RefSeq" id="WP_377743790.1">
    <property type="nucleotide sequence ID" value="NZ_JBHRXJ010000004.1"/>
</dbReference>
<comment type="catalytic activity">
    <reaction evidence="4">
        <text>5,6-dihydrothymine + NAD(+) = thymine + NADH + H(+)</text>
        <dbReference type="Rhea" id="RHEA:28791"/>
        <dbReference type="ChEBI" id="CHEBI:15378"/>
        <dbReference type="ChEBI" id="CHEBI:17821"/>
        <dbReference type="ChEBI" id="CHEBI:27468"/>
        <dbReference type="ChEBI" id="CHEBI:57540"/>
        <dbReference type="ChEBI" id="CHEBI:57945"/>
        <dbReference type="EC" id="1.3.1.1"/>
    </reaction>
</comment>
<dbReference type="SUPFAM" id="SSF46548">
    <property type="entry name" value="alpha-helical ferredoxin"/>
    <property type="match status" value="1"/>
</dbReference>
<comment type="function">
    <text evidence="6">Involved in pyrimidine base degradation. Catalyzes physiologically the reduction of uracil to 5,6-dihydrouracil (DHU) by using NADH as a specific cosubstrate. It also catalyzes the reverse reaction and the reduction of thymine to 5,6-dihydrothymine (DHT).</text>
</comment>
<evidence type="ECO:0000256" key="1">
    <source>
        <dbReference type="ARBA" id="ARBA00023002"/>
    </source>
</evidence>
<dbReference type="InterPro" id="IPR023753">
    <property type="entry name" value="FAD/NAD-binding_dom"/>
</dbReference>